<reference evidence="2 3" key="1">
    <citation type="journal article" date="2023" name="Int. J. Syst. Evol. Microbiol.">
        <title>Sellimonas catena sp. nov., isolated from human faeces.</title>
        <authorList>
            <person name="Hisatomi A."/>
            <person name="Ohkuma M."/>
            <person name="Sakamoto M."/>
        </authorList>
    </citation>
    <scope>NUCLEOTIDE SEQUENCE [LARGE SCALE GENOMIC DNA]</scope>
    <source>
        <strain evidence="2 3">12EGH17</strain>
    </source>
</reference>
<dbReference type="AlphaFoldDB" id="A0A9W6CAI8"/>
<evidence type="ECO:0000313" key="3">
    <source>
        <dbReference type="Proteomes" id="UP001145145"/>
    </source>
</evidence>
<evidence type="ECO:0000313" key="2">
    <source>
        <dbReference type="EMBL" id="GLG05655.1"/>
    </source>
</evidence>
<feature type="region of interest" description="Disordered" evidence="1">
    <location>
        <begin position="30"/>
        <end position="53"/>
    </location>
</feature>
<feature type="region of interest" description="Disordered" evidence="1">
    <location>
        <begin position="151"/>
        <end position="218"/>
    </location>
</feature>
<evidence type="ECO:0008006" key="4">
    <source>
        <dbReference type="Google" id="ProtNLM"/>
    </source>
</evidence>
<dbReference type="RefSeq" id="WP_281873587.1">
    <property type="nucleotide sequence ID" value="NZ_BSBO01000034.1"/>
</dbReference>
<feature type="compositionally biased region" description="Low complexity" evidence="1">
    <location>
        <begin position="178"/>
        <end position="195"/>
    </location>
</feature>
<organism evidence="2 3">
    <name type="scientific">Sellimonas catena</name>
    <dbReference type="NCBI Taxonomy" id="2994035"/>
    <lineage>
        <taxon>Bacteria</taxon>
        <taxon>Bacillati</taxon>
        <taxon>Bacillota</taxon>
        <taxon>Clostridia</taxon>
        <taxon>Lachnospirales</taxon>
        <taxon>Lachnospiraceae</taxon>
        <taxon>Sellimonas</taxon>
    </lineage>
</organism>
<protein>
    <recommendedName>
        <fullName evidence="4">DUF5038 domain-containing protein</fullName>
    </recommendedName>
</protein>
<evidence type="ECO:0000256" key="1">
    <source>
        <dbReference type="SAM" id="MobiDB-lite"/>
    </source>
</evidence>
<comment type="caution">
    <text evidence="2">The sequence shown here is derived from an EMBL/GenBank/DDBJ whole genome shotgun (WGS) entry which is preliminary data.</text>
</comment>
<keyword evidence="3" id="KW-1185">Reference proteome</keyword>
<sequence length="218" mass="24011">MSRIKLILSILLMLFLLLVAIFLPSRLRERNETPDTKSQEETASQEESNQPEKLTEMDFLSFEELSQFFSSAQTVSLREQFPVYLTRTGQTDITSAEYLPDETGYPDTTTVELHFLLSDDSTLPVFYDTMTGAFSFGEERTVLGTSGQTYEKPVLDTLPPVSSSEVEQRQEGGYADVTAPEEPAPDTGTEETGTTQSGASANAADPAQNTQDGEEVLP</sequence>
<dbReference type="Pfam" id="PF16441">
    <property type="entry name" value="DUF5038"/>
    <property type="match status" value="1"/>
</dbReference>
<proteinExistence type="predicted"/>
<feature type="compositionally biased region" description="Polar residues" evidence="1">
    <location>
        <begin position="41"/>
        <end position="52"/>
    </location>
</feature>
<feature type="compositionally biased region" description="Basic and acidic residues" evidence="1">
    <location>
        <begin position="30"/>
        <end position="40"/>
    </location>
</feature>
<dbReference type="EMBL" id="BSBO01000034">
    <property type="protein sequence ID" value="GLG05655.1"/>
    <property type="molecule type" value="Genomic_DNA"/>
</dbReference>
<dbReference type="Proteomes" id="UP001145145">
    <property type="component" value="Unassembled WGS sequence"/>
</dbReference>
<dbReference type="InterPro" id="IPR032219">
    <property type="entry name" value="DUF5038"/>
</dbReference>
<accession>A0A9W6CAI8</accession>
<gene>
    <name evidence="2" type="ORF">Selli1_28290</name>
</gene>
<name>A0A9W6CAI8_9FIRM</name>